<protein>
    <recommendedName>
        <fullName evidence="2">SCP domain-containing protein</fullName>
    </recommendedName>
</protein>
<dbReference type="PANTHER" id="PTHR31157:SF1">
    <property type="entry name" value="SCP DOMAIN-CONTAINING PROTEIN"/>
    <property type="match status" value="1"/>
</dbReference>
<sequence length="291" mass="32153">MLALVRHFLVPHSSNNHRARIIHPSFVGFAVLFFILFQVSFSFLPQFVPVVLGYVSSITPEEIVDLTNKEREKNGVPTLTMDPQLTQAALSKAADMFARNYWAHNAPDGTEPWKFVVDSEYKYRYAGENLARDFSDSNSVVVAWMNSLSHKDNLLSSRYSDIGVAVVKGELKGIQTTLVVQFFGTKMGIAANAENGPKIITNAAQEASVAGIIGVNSSKINKSKQLVLSPFLATRKIALIVISLFSIIFISDMILIKHKNIQRISSRSIAHLLFLFMILAALVVSKTGLIL</sequence>
<dbReference type="InterPro" id="IPR035940">
    <property type="entry name" value="CAP_sf"/>
</dbReference>
<keyword evidence="1" id="KW-1133">Transmembrane helix</keyword>
<dbReference type="PANTHER" id="PTHR31157">
    <property type="entry name" value="SCP DOMAIN-CONTAINING PROTEIN"/>
    <property type="match status" value="1"/>
</dbReference>
<feature type="transmembrane region" description="Helical" evidence="1">
    <location>
        <begin position="268"/>
        <end position="290"/>
    </location>
</feature>
<feature type="transmembrane region" description="Helical" evidence="1">
    <location>
        <begin position="21"/>
        <end position="44"/>
    </location>
</feature>
<evidence type="ECO:0000259" key="2">
    <source>
        <dbReference type="Pfam" id="PF00188"/>
    </source>
</evidence>
<dbReference type="EMBL" id="MHCC01000012">
    <property type="protein sequence ID" value="OGY13684.1"/>
    <property type="molecule type" value="Genomic_DNA"/>
</dbReference>
<comment type="caution">
    <text evidence="3">The sequence shown here is derived from an EMBL/GenBank/DDBJ whole genome shotgun (WGS) entry which is preliminary data.</text>
</comment>
<dbReference type="SUPFAM" id="SSF55797">
    <property type="entry name" value="PR-1-like"/>
    <property type="match status" value="1"/>
</dbReference>
<evidence type="ECO:0000313" key="3">
    <source>
        <dbReference type="EMBL" id="OGY13684.1"/>
    </source>
</evidence>
<reference evidence="3 4" key="1">
    <citation type="journal article" date="2016" name="Nat. Commun.">
        <title>Thousands of microbial genomes shed light on interconnected biogeochemical processes in an aquifer system.</title>
        <authorList>
            <person name="Anantharaman K."/>
            <person name="Brown C.T."/>
            <person name="Hug L.A."/>
            <person name="Sharon I."/>
            <person name="Castelle C.J."/>
            <person name="Probst A.J."/>
            <person name="Thomas B.C."/>
            <person name="Singh A."/>
            <person name="Wilkins M.J."/>
            <person name="Karaoz U."/>
            <person name="Brodie E.L."/>
            <person name="Williams K.H."/>
            <person name="Hubbard S.S."/>
            <person name="Banfield J.F."/>
        </authorList>
    </citation>
    <scope>NUCLEOTIDE SEQUENCE [LARGE SCALE GENOMIC DNA]</scope>
</reference>
<dbReference type="Proteomes" id="UP000178659">
    <property type="component" value="Unassembled WGS sequence"/>
</dbReference>
<proteinExistence type="predicted"/>
<dbReference type="CDD" id="cd05379">
    <property type="entry name" value="CAP_bacterial"/>
    <property type="match status" value="1"/>
</dbReference>
<name>A0A1G1VE32_9BACT</name>
<dbReference type="AlphaFoldDB" id="A0A1G1VE32"/>
<feature type="transmembrane region" description="Helical" evidence="1">
    <location>
        <begin position="237"/>
        <end position="256"/>
    </location>
</feature>
<dbReference type="InterPro" id="IPR014044">
    <property type="entry name" value="CAP_dom"/>
</dbReference>
<keyword evidence="1" id="KW-0812">Transmembrane</keyword>
<dbReference type="Pfam" id="PF00188">
    <property type="entry name" value="CAP"/>
    <property type="match status" value="1"/>
</dbReference>
<gene>
    <name evidence="3" type="ORF">A3A77_01365</name>
</gene>
<keyword evidence="1" id="KW-0472">Membrane</keyword>
<organism evidence="3 4">
    <name type="scientific">Candidatus Blackburnbacteria bacterium RIFCSPLOWO2_01_FULL_40_20</name>
    <dbReference type="NCBI Taxonomy" id="1797519"/>
    <lineage>
        <taxon>Bacteria</taxon>
        <taxon>Candidatus Blackburniibacteriota</taxon>
    </lineage>
</organism>
<evidence type="ECO:0000313" key="4">
    <source>
        <dbReference type="Proteomes" id="UP000178659"/>
    </source>
</evidence>
<accession>A0A1G1VE32</accession>
<feature type="domain" description="SCP" evidence="2">
    <location>
        <begin position="64"/>
        <end position="171"/>
    </location>
</feature>
<dbReference type="Gene3D" id="3.40.33.10">
    <property type="entry name" value="CAP"/>
    <property type="match status" value="1"/>
</dbReference>
<evidence type="ECO:0000256" key="1">
    <source>
        <dbReference type="SAM" id="Phobius"/>
    </source>
</evidence>